<comment type="caution">
    <text evidence="1">The sequence shown here is derived from an EMBL/GenBank/DDBJ whole genome shotgun (WGS) entry which is preliminary data.</text>
</comment>
<dbReference type="EMBL" id="CM056818">
    <property type="protein sequence ID" value="KAJ8622349.1"/>
    <property type="molecule type" value="Genomic_DNA"/>
</dbReference>
<evidence type="ECO:0000313" key="2">
    <source>
        <dbReference type="Proteomes" id="UP001234297"/>
    </source>
</evidence>
<proteinExistence type="predicted"/>
<name>A0ACC2KN16_PERAE</name>
<sequence length="542" mass="60572">MASLQGLQSPRIFSSFFFLFFLPFSNSTDTLTTTQPIKDGQTLISSREIFELGFFSPFNSKSRYVGIWYKNVPEQTVVWVANRENPIKNSSGILTIMGSNLALIDGPDGTPLWSTNVSTVVNYPSSTLLDSGNLVLKDGNGRVLWQSFDYPTDSNLPGMKFGWDLRIGLNRLLTSWKTASDPARGDFSFGVDLRGMPQFFLMKGSDPIYRYGPWNGQRLGGLNVTSNLFSFQYVENKDEIYITYSLRDPSTLTRLALDSSGVLQRLTWNARSRQWNLAYSVPTGPCDDYMRCGPYSICDETRLPNSECTCLRGFEPRSNKDWKVGNWSGGCVRRRPLDCGKGDGFFQLAHVKVPDTSMARSDPTLSLKACENECLKNCSCTAYAIVNFRGDGSGCVMWDGDLIDLKVYSDGGQDLYTRVDASELNATSYKHSRGIHGKKAAIVTVSTIVPMLAFISCGFYWWRREIGRKMKNNRHIVFNKKYFREGGKGSELSLFHPGVIAASTNNFSESNMLGMGGFGPVYKFNKYYVSINTSGKCKPSTC</sequence>
<reference evidence="1 2" key="1">
    <citation type="journal article" date="2022" name="Hortic Res">
        <title>A haplotype resolved chromosomal level avocado genome allows analysis of novel avocado genes.</title>
        <authorList>
            <person name="Nath O."/>
            <person name="Fletcher S.J."/>
            <person name="Hayward A."/>
            <person name="Shaw L.M."/>
            <person name="Masouleh A.K."/>
            <person name="Furtado A."/>
            <person name="Henry R.J."/>
            <person name="Mitter N."/>
        </authorList>
    </citation>
    <scope>NUCLEOTIDE SEQUENCE [LARGE SCALE GENOMIC DNA]</scope>
    <source>
        <strain evidence="2">cv. Hass</strain>
    </source>
</reference>
<organism evidence="1 2">
    <name type="scientific">Persea americana</name>
    <name type="common">Avocado</name>
    <dbReference type="NCBI Taxonomy" id="3435"/>
    <lineage>
        <taxon>Eukaryota</taxon>
        <taxon>Viridiplantae</taxon>
        <taxon>Streptophyta</taxon>
        <taxon>Embryophyta</taxon>
        <taxon>Tracheophyta</taxon>
        <taxon>Spermatophyta</taxon>
        <taxon>Magnoliopsida</taxon>
        <taxon>Magnoliidae</taxon>
        <taxon>Laurales</taxon>
        <taxon>Lauraceae</taxon>
        <taxon>Persea</taxon>
    </lineage>
</organism>
<evidence type="ECO:0000313" key="1">
    <source>
        <dbReference type="EMBL" id="KAJ8622349.1"/>
    </source>
</evidence>
<keyword evidence="2" id="KW-1185">Reference proteome</keyword>
<gene>
    <name evidence="1" type="ORF">MRB53_030878</name>
</gene>
<protein>
    <submittedName>
        <fullName evidence="1">Uncharacterized protein</fullName>
    </submittedName>
</protein>
<accession>A0ACC2KN16</accession>
<dbReference type="Proteomes" id="UP001234297">
    <property type="component" value="Chromosome 10"/>
</dbReference>